<dbReference type="InterPro" id="IPR007016">
    <property type="entry name" value="O-antigen_ligase-rel_domated"/>
</dbReference>
<evidence type="ECO:0000313" key="8">
    <source>
        <dbReference type="Proteomes" id="UP000236884"/>
    </source>
</evidence>
<evidence type="ECO:0000256" key="3">
    <source>
        <dbReference type="ARBA" id="ARBA00022989"/>
    </source>
</evidence>
<name>A0A0S3PTN1_9BRAD</name>
<dbReference type="PANTHER" id="PTHR37422">
    <property type="entry name" value="TEICHURONIC ACID BIOSYNTHESIS PROTEIN TUAE"/>
    <property type="match status" value="1"/>
</dbReference>
<dbReference type="Pfam" id="PF04932">
    <property type="entry name" value="Wzy_C"/>
    <property type="match status" value="1"/>
</dbReference>
<dbReference type="KEGG" id="vgo:GJW-30_1_01819"/>
<proteinExistence type="predicted"/>
<dbReference type="Proteomes" id="UP000236884">
    <property type="component" value="Chromosome"/>
</dbReference>
<dbReference type="InterPro" id="IPR051533">
    <property type="entry name" value="WaaL-like"/>
</dbReference>
<evidence type="ECO:0000256" key="2">
    <source>
        <dbReference type="ARBA" id="ARBA00022692"/>
    </source>
</evidence>
<sequence length="419" mass="45487">MTDTTLNTAARFNLRKFFNDAADFWAIALAASVPWSTSVTSFLTAFWGIAFLFTLDRASVRETVRRPQAYVVLGFVALALLSVLWSEAPTWVERFKGVGPFAKLVLIVLVFIQFSRSRRGWWVLLAFLVSCTVVLIVSYATVIFGDGRLGGRTTYYGVPVKDYISQNGQFVLCAVGLLAFAYQRGCVSAYGQAAALIALALAFLFNVFYIQTSRTALVVLPVLCIVFALTRLRAVHAAAVIGSIIVLAGAVWMSSSTVRNRVMLTFNEASAYSAHSTDRSSTAERLEFWRKSVAIVQDAPILGHGAGSIPTTFARLAKGEGLGGIVAHNAHNQTFNIAIQLGIIGVIMLFAMWITHGLLFRGESLVAWIGLAVVTQNVVGGLFNNHLFDFVHAWIYILGVGVCGGMLMQSPAPGKELEA</sequence>
<feature type="transmembrane region" description="Helical" evidence="5">
    <location>
        <begin position="67"/>
        <end position="85"/>
    </location>
</feature>
<keyword evidence="2 5" id="KW-0812">Transmembrane</keyword>
<feature type="transmembrane region" description="Helical" evidence="5">
    <location>
        <begin position="121"/>
        <end position="144"/>
    </location>
</feature>
<feature type="transmembrane region" description="Helical" evidence="5">
    <location>
        <begin position="365"/>
        <end position="384"/>
    </location>
</feature>
<evidence type="ECO:0000256" key="4">
    <source>
        <dbReference type="ARBA" id="ARBA00023136"/>
    </source>
</evidence>
<keyword evidence="4 5" id="KW-0472">Membrane</keyword>
<keyword evidence="3 5" id="KW-1133">Transmembrane helix</keyword>
<dbReference type="GO" id="GO:0016874">
    <property type="term" value="F:ligase activity"/>
    <property type="evidence" value="ECO:0007669"/>
    <property type="project" value="UniProtKB-KW"/>
</dbReference>
<dbReference type="EMBL" id="AP014946">
    <property type="protein sequence ID" value="BAT59288.1"/>
    <property type="molecule type" value="Genomic_DNA"/>
</dbReference>
<keyword evidence="8" id="KW-1185">Reference proteome</keyword>
<keyword evidence="7" id="KW-0436">Ligase</keyword>
<organism evidence="7 8">
    <name type="scientific">Variibacter gotjawalensis</name>
    <dbReference type="NCBI Taxonomy" id="1333996"/>
    <lineage>
        <taxon>Bacteria</taxon>
        <taxon>Pseudomonadati</taxon>
        <taxon>Pseudomonadota</taxon>
        <taxon>Alphaproteobacteria</taxon>
        <taxon>Hyphomicrobiales</taxon>
        <taxon>Nitrobacteraceae</taxon>
        <taxon>Variibacter</taxon>
    </lineage>
</organism>
<dbReference type="AlphaFoldDB" id="A0A0S3PTN1"/>
<feature type="transmembrane region" description="Helical" evidence="5">
    <location>
        <begin position="24"/>
        <end position="55"/>
    </location>
</feature>
<feature type="transmembrane region" description="Helical" evidence="5">
    <location>
        <begin position="390"/>
        <end position="408"/>
    </location>
</feature>
<dbReference type="PANTHER" id="PTHR37422:SF13">
    <property type="entry name" value="LIPOPOLYSACCHARIDE BIOSYNTHESIS PROTEIN PA4999-RELATED"/>
    <property type="match status" value="1"/>
</dbReference>
<evidence type="ECO:0000259" key="6">
    <source>
        <dbReference type="Pfam" id="PF04932"/>
    </source>
</evidence>
<feature type="transmembrane region" description="Helical" evidence="5">
    <location>
        <begin position="164"/>
        <end position="182"/>
    </location>
</feature>
<reference evidence="7 8" key="1">
    <citation type="submission" date="2015-08" db="EMBL/GenBank/DDBJ databases">
        <title>Investigation of the bacterial diversity of lava forest soil.</title>
        <authorList>
            <person name="Lee J.S."/>
        </authorList>
    </citation>
    <scope>NUCLEOTIDE SEQUENCE [LARGE SCALE GENOMIC DNA]</scope>
    <source>
        <strain evidence="7 8">GJW-30</strain>
    </source>
</reference>
<dbReference type="GO" id="GO:0016020">
    <property type="term" value="C:membrane"/>
    <property type="evidence" value="ECO:0007669"/>
    <property type="project" value="UniProtKB-SubCell"/>
</dbReference>
<evidence type="ECO:0000256" key="1">
    <source>
        <dbReference type="ARBA" id="ARBA00004141"/>
    </source>
</evidence>
<feature type="transmembrane region" description="Helical" evidence="5">
    <location>
        <begin position="97"/>
        <end position="114"/>
    </location>
</feature>
<accession>A0A0S3PTN1</accession>
<protein>
    <submittedName>
        <fullName evidence="7">O-Antigen ligase</fullName>
    </submittedName>
</protein>
<feature type="transmembrane region" description="Helical" evidence="5">
    <location>
        <begin position="237"/>
        <end position="255"/>
    </location>
</feature>
<evidence type="ECO:0000313" key="7">
    <source>
        <dbReference type="EMBL" id="BAT59288.1"/>
    </source>
</evidence>
<comment type="subcellular location">
    <subcellularLocation>
        <location evidence="1">Membrane</location>
        <topology evidence="1">Multi-pass membrane protein</topology>
    </subcellularLocation>
</comment>
<feature type="transmembrane region" description="Helical" evidence="5">
    <location>
        <begin position="189"/>
        <end position="209"/>
    </location>
</feature>
<feature type="transmembrane region" description="Helical" evidence="5">
    <location>
        <begin position="337"/>
        <end position="358"/>
    </location>
</feature>
<feature type="domain" description="O-antigen ligase-related" evidence="6">
    <location>
        <begin position="199"/>
        <end position="350"/>
    </location>
</feature>
<evidence type="ECO:0000256" key="5">
    <source>
        <dbReference type="SAM" id="Phobius"/>
    </source>
</evidence>
<gene>
    <name evidence="7" type="ORF">GJW-30_1_01819</name>
</gene>